<reference evidence="1" key="1">
    <citation type="submission" date="2012-01" db="EMBL/GenBank/DDBJ databases">
        <authorList>
            <person name="Summers A.O."/>
            <person name="Wireman J."/>
            <person name="Sale K."/>
        </authorList>
    </citation>
    <scope>NUCLEOTIDE SEQUENCE</scope>
    <source>
        <strain evidence="1">J3-37</strain>
        <plasmid evidence="1">pJ337-114</plasmid>
    </source>
</reference>
<proteinExistence type="predicted"/>
<dbReference type="AlphaFoldDB" id="I3W0Y5"/>
<geneLocation type="plasmid" evidence="1">
    <name>pJ337-114</name>
</geneLocation>
<organism evidence="1">
    <name type="scientific">Arthrobacter sp. J3.37</name>
    <dbReference type="NCBI Taxonomy" id="347208"/>
    <lineage>
        <taxon>Bacteria</taxon>
        <taxon>Bacillati</taxon>
        <taxon>Actinomycetota</taxon>
        <taxon>Actinomycetes</taxon>
        <taxon>Micrococcales</taxon>
        <taxon>Micrococcaceae</taxon>
        <taxon>Arthrobacter</taxon>
    </lineage>
</organism>
<sequence>MLGADNEKGIPSRCAADWLTFTATNYVRPPTAVASQGQGIRVTLAED</sequence>
<name>I3W0Y5_9MICC</name>
<keyword evidence="1" id="KW-0614">Plasmid</keyword>
<accession>I3W0Y5</accession>
<dbReference type="EMBL" id="JQ418527">
    <property type="protein sequence ID" value="AFK89262.1"/>
    <property type="molecule type" value="Genomic_DNA"/>
</dbReference>
<evidence type="ECO:0000313" key="1">
    <source>
        <dbReference type="EMBL" id="AFK89262.1"/>
    </source>
</evidence>
<protein>
    <submittedName>
        <fullName evidence="1">Uncharacterized protein</fullName>
    </submittedName>
</protein>